<keyword evidence="3" id="KW-0072">Autophagy</keyword>
<dbReference type="PANTHER" id="PTHR13292">
    <property type="entry name" value="AUTOPHAGY-RELATED PROTEIN 101"/>
    <property type="match status" value="1"/>
</dbReference>
<dbReference type="Proteomes" id="UP000887572">
    <property type="component" value="Unplaced"/>
</dbReference>
<dbReference type="GO" id="GO:0000045">
    <property type="term" value="P:autophagosome assembly"/>
    <property type="evidence" value="ECO:0007669"/>
    <property type="project" value="TreeGrafter"/>
</dbReference>
<evidence type="ECO:0000256" key="2">
    <source>
        <dbReference type="ARBA" id="ARBA00018874"/>
    </source>
</evidence>
<dbReference type="Pfam" id="PF07855">
    <property type="entry name" value="ATG101"/>
    <property type="match status" value="1"/>
</dbReference>
<name>A0A914I928_GLORO</name>
<evidence type="ECO:0000313" key="4">
    <source>
        <dbReference type="Proteomes" id="UP000887572"/>
    </source>
</evidence>
<dbReference type="GO" id="GO:0019901">
    <property type="term" value="F:protein kinase binding"/>
    <property type="evidence" value="ECO:0007669"/>
    <property type="project" value="TreeGrafter"/>
</dbReference>
<evidence type="ECO:0000256" key="3">
    <source>
        <dbReference type="ARBA" id="ARBA00023006"/>
    </source>
</evidence>
<dbReference type="GO" id="GO:1990316">
    <property type="term" value="C:Atg1/ULK1 kinase complex"/>
    <property type="evidence" value="ECO:0007669"/>
    <property type="project" value="TreeGrafter"/>
</dbReference>
<dbReference type="PANTHER" id="PTHR13292:SF0">
    <property type="entry name" value="AUTOPHAGY-RELATED PROTEIN 101"/>
    <property type="match status" value="1"/>
</dbReference>
<accession>A0A914I928</accession>
<reference evidence="5" key="1">
    <citation type="submission" date="2022-11" db="UniProtKB">
        <authorList>
            <consortium name="WormBaseParasite"/>
        </authorList>
    </citation>
    <scope>IDENTIFICATION</scope>
</reference>
<keyword evidence="4" id="KW-1185">Reference proteome</keyword>
<sequence>MEGGTCNCFMNARTNQLQLTAECRQLKEVVCVAFHTILVHRVFGKFKYSTDIDYSLGSLGHEEISCNYIDLSYVRVNSPELVSDLEGKLSIFVEAVDRTVNEGYFLSGSASVSAACTSPSQREGRIYGIDRWENLFPVQIKLEFYQRRKRQWLIPEDTAPWEVWELQLNLVRTLSNEDFFRMREFTAEKLSDIVFRICELINKPQYLPKIPSQPEISSVYDIRFSDCCPYLWRLDSEYGLRPAERTLWHSLPDKNNQNSYLLTSGYSDANLYAFIARLVTSLPYV</sequence>
<dbReference type="AlphaFoldDB" id="A0A914I928"/>
<evidence type="ECO:0000256" key="1">
    <source>
        <dbReference type="ARBA" id="ARBA00007130"/>
    </source>
</evidence>
<dbReference type="InterPro" id="IPR012445">
    <property type="entry name" value="ATG101"/>
</dbReference>
<dbReference type="GO" id="GO:0000407">
    <property type="term" value="C:phagophore assembly site"/>
    <property type="evidence" value="ECO:0007669"/>
    <property type="project" value="TreeGrafter"/>
</dbReference>
<dbReference type="WBParaSite" id="Gr19_v10_g7839.t1">
    <property type="protein sequence ID" value="Gr19_v10_g7839.t1"/>
    <property type="gene ID" value="Gr19_v10_g7839"/>
</dbReference>
<evidence type="ECO:0000313" key="5">
    <source>
        <dbReference type="WBParaSite" id="Gr19_v10_g7839.t1"/>
    </source>
</evidence>
<comment type="similarity">
    <text evidence="1">Belongs to the ATG101 family.</text>
</comment>
<protein>
    <recommendedName>
        <fullName evidence="2">Autophagy-related protein 101</fullName>
    </recommendedName>
</protein>
<proteinExistence type="inferred from homology"/>
<organism evidence="4 5">
    <name type="scientific">Globodera rostochiensis</name>
    <name type="common">Golden nematode worm</name>
    <name type="synonym">Heterodera rostochiensis</name>
    <dbReference type="NCBI Taxonomy" id="31243"/>
    <lineage>
        <taxon>Eukaryota</taxon>
        <taxon>Metazoa</taxon>
        <taxon>Ecdysozoa</taxon>
        <taxon>Nematoda</taxon>
        <taxon>Chromadorea</taxon>
        <taxon>Rhabditida</taxon>
        <taxon>Tylenchina</taxon>
        <taxon>Tylenchomorpha</taxon>
        <taxon>Tylenchoidea</taxon>
        <taxon>Heteroderidae</taxon>
        <taxon>Heteroderinae</taxon>
        <taxon>Globodera</taxon>
    </lineage>
</organism>